<gene>
    <name evidence="14" type="ORF">SAMN02745207_02402</name>
</gene>
<dbReference type="Pfam" id="PF17788">
    <property type="entry name" value="HypF_C"/>
    <property type="match status" value="1"/>
</dbReference>
<keyword evidence="11" id="KW-0378">Hydrolase</keyword>
<dbReference type="GO" id="GO:0003725">
    <property type="term" value="F:double-stranded RNA binding"/>
    <property type="evidence" value="ECO:0007669"/>
    <property type="project" value="InterPro"/>
</dbReference>
<dbReference type="UniPathway" id="UPA00335"/>
<protein>
    <recommendedName>
        <fullName evidence="10">Carbamoyltransferase</fullName>
        <ecNumber evidence="10">6.2.-.-</ecNumber>
    </recommendedName>
</protein>
<dbReference type="Gene3D" id="3.30.420.360">
    <property type="match status" value="1"/>
</dbReference>
<dbReference type="InterPro" id="IPR017968">
    <property type="entry name" value="Acylphosphatase_CS"/>
</dbReference>
<dbReference type="Pfam" id="PF01300">
    <property type="entry name" value="Sua5_yciO_yrdC"/>
    <property type="match status" value="1"/>
</dbReference>
<dbReference type="RefSeq" id="WP_073338663.1">
    <property type="nucleotide sequence ID" value="NZ_FQXM01000012.1"/>
</dbReference>
<comment type="similarity">
    <text evidence="3 10">Belongs to the carbamoyltransferase HypF family.</text>
</comment>
<evidence type="ECO:0000256" key="8">
    <source>
        <dbReference type="ARBA" id="ARBA00047645"/>
    </source>
</evidence>
<dbReference type="STRING" id="1121316.SAMN02745207_02402"/>
<dbReference type="PANTHER" id="PTHR42959:SF1">
    <property type="entry name" value="CARBAMOYLTRANSFERASE HYPF"/>
    <property type="match status" value="1"/>
</dbReference>
<dbReference type="InterPro" id="IPR006070">
    <property type="entry name" value="Sua5-like_dom"/>
</dbReference>
<comment type="pathway">
    <text evidence="1">Protein modification; [NiFe] hydrogenase maturation.</text>
</comment>
<dbReference type="Pfam" id="PF22521">
    <property type="entry name" value="HypF_C_2"/>
    <property type="match status" value="1"/>
</dbReference>
<comment type="catalytic activity">
    <reaction evidence="9">
        <text>C-terminal L-cysteinyl-[HypE protein] + carbamoyl phosphate + ATP + H2O = C-terminal S-carboxamide-L-cysteinyl-[HypE protein] + AMP + phosphate + diphosphate + H(+)</text>
        <dbReference type="Rhea" id="RHEA:55636"/>
        <dbReference type="Rhea" id="RHEA-COMP:14247"/>
        <dbReference type="Rhea" id="RHEA-COMP:14392"/>
        <dbReference type="ChEBI" id="CHEBI:15377"/>
        <dbReference type="ChEBI" id="CHEBI:15378"/>
        <dbReference type="ChEBI" id="CHEBI:30616"/>
        <dbReference type="ChEBI" id="CHEBI:33019"/>
        <dbReference type="ChEBI" id="CHEBI:43474"/>
        <dbReference type="ChEBI" id="CHEBI:58228"/>
        <dbReference type="ChEBI" id="CHEBI:76913"/>
        <dbReference type="ChEBI" id="CHEBI:139126"/>
        <dbReference type="ChEBI" id="CHEBI:456215"/>
    </reaction>
</comment>
<evidence type="ECO:0000256" key="1">
    <source>
        <dbReference type="ARBA" id="ARBA00004711"/>
    </source>
</evidence>
<name>A0A1M5VP44_9CLOT</name>
<dbReference type="Proteomes" id="UP000184447">
    <property type="component" value="Unassembled WGS sequence"/>
</dbReference>
<keyword evidence="5" id="KW-0479">Metal-binding</keyword>
<dbReference type="PROSITE" id="PS51163">
    <property type="entry name" value="YRDC"/>
    <property type="match status" value="1"/>
</dbReference>
<accession>A0A1M5VP44</accession>
<evidence type="ECO:0000256" key="10">
    <source>
        <dbReference type="PIRNR" id="PIRNR006256"/>
    </source>
</evidence>
<dbReference type="InterPro" id="IPR036046">
    <property type="entry name" value="Acylphosphatase-like_dom_sf"/>
</dbReference>
<dbReference type="GO" id="GO:0016874">
    <property type="term" value="F:ligase activity"/>
    <property type="evidence" value="ECO:0007669"/>
    <property type="project" value="UniProtKB-UniRule"/>
</dbReference>
<dbReference type="OrthoDB" id="9808093at2"/>
<feature type="active site" evidence="11">
    <location>
        <position position="37"/>
    </location>
</feature>
<dbReference type="EMBL" id="FQXM01000012">
    <property type="protein sequence ID" value="SHH76970.1"/>
    <property type="molecule type" value="Genomic_DNA"/>
</dbReference>
<comment type="catalytic activity">
    <reaction evidence="8 11">
        <text>an acyl phosphate + H2O = a carboxylate + phosphate + H(+)</text>
        <dbReference type="Rhea" id="RHEA:14965"/>
        <dbReference type="ChEBI" id="CHEBI:15377"/>
        <dbReference type="ChEBI" id="CHEBI:15378"/>
        <dbReference type="ChEBI" id="CHEBI:29067"/>
        <dbReference type="ChEBI" id="CHEBI:43474"/>
        <dbReference type="ChEBI" id="CHEBI:59918"/>
        <dbReference type="EC" id="3.6.1.7"/>
    </reaction>
</comment>
<dbReference type="SUPFAM" id="SSF55821">
    <property type="entry name" value="YrdC/RibB"/>
    <property type="match status" value="1"/>
</dbReference>
<dbReference type="InterPro" id="IPR001792">
    <property type="entry name" value="Acylphosphatase-like_dom"/>
</dbReference>
<dbReference type="Pfam" id="PF00708">
    <property type="entry name" value="Acylphosphatase"/>
    <property type="match status" value="1"/>
</dbReference>
<dbReference type="SUPFAM" id="SSF54975">
    <property type="entry name" value="Acylphosphatase/BLUF domain-like"/>
    <property type="match status" value="1"/>
</dbReference>
<evidence type="ECO:0000256" key="7">
    <source>
        <dbReference type="ARBA" id="ARBA00022833"/>
    </source>
</evidence>
<dbReference type="FunFam" id="3.30.420.40:FF:000124">
    <property type="entry name" value="Carbamoyltransferase HypF"/>
    <property type="match status" value="1"/>
</dbReference>
<comment type="similarity">
    <text evidence="2">Belongs to the acylphosphatase family.</text>
</comment>
<dbReference type="InterPro" id="IPR051060">
    <property type="entry name" value="Carbamoyltrans_HypF-like"/>
</dbReference>
<feature type="domain" description="Acylphosphatase-like" evidence="12">
    <location>
        <begin position="4"/>
        <end position="90"/>
    </location>
</feature>
<keyword evidence="15" id="KW-1185">Reference proteome</keyword>
<evidence type="ECO:0000256" key="11">
    <source>
        <dbReference type="PROSITE-ProRule" id="PRU00520"/>
    </source>
</evidence>
<feature type="active site" evidence="11">
    <location>
        <position position="19"/>
    </location>
</feature>
<reference evidence="14 15" key="1">
    <citation type="submission" date="2016-11" db="EMBL/GenBank/DDBJ databases">
        <authorList>
            <person name="Jaros S."/>
            <person name="Januszkiewicz K."/>
            <person name="Wedrychowicz H."/>
        </authorList>
    </citation>
    <scope>NUCLEOTIDE SEQUENCE [LARGE SCALE GENOMIC DNA]</scope>
    <source>
        <strain evidence="14 15">DSM 8605</strain>
    </source>
</reference>
<evidence type="ECO:0000256" key="6">
    <source>
        <dbReference type="ARBA" id="ARBA00022771"/>
    </source>
</evidence>
<dbReference type="InterPro" id="IPR011125">
    <property type="entry name" value="Znf_HypF"/>
</dbReference>
<dbReference type="EC" id="6.2.-.-" evidence="10"/>
<sequence length="769" mass="87159">MKKAYEIKISGIVQGVGFRPFIYREAQQLHLKGWIKNLGSIVKIYLEGNDEDTNKLVNKIKEDSPPAAVVEKIEIKEVSLKNIIDFKIISSGKSDEGNKFLSPDLAICSQCEKELFDSSSKKYLYPFINCTNCGPRYSIIKELPYDRKSTTMNDFQMCASCTEEYENPITRRFHAQPNCCSQCGPKYHLYNITKEVIEGNPIIKTQELLKQGKIVAIKGLSGFHLCCDATNIEAVNKLRKMKNRSHKPLAIMAKDIEYAKKIGDISKKEEEILMGRASPIVIIKKKKGYPLPEELAPQQNRIGIMLPYTPMHLLLFENCIPYLVMTSGNLCGQPLQYNNTEALENLSTVADYFLFHNREIQVPIDDAVVKVMMAKEILIRPGRGYSPQVFSIQKKNIIETEILALGAMQKSTYALLKNGYVTLSEYQGDINEYEYTKKYKNSINNLLGIYKASPEIIAMDMYPNYFYSMITNLKEKKVYSVQHHHAHMVSCMVEHELNNQVIGVIYDGTGIGLNNTIWGGEIFVGDRNSFERVAHLQEVTLQGKDISIKEPWRCAVAYVMEIGLNPLEYINYHSYTNINKKKIEILIQVLQKKFNCFTTTSMGRFFDCVSALLGICTHISYDAQAAIQLENLIEDKEISELAGIYYPYNFNEENHKLIIMYAKILKAIIHDINEAVPTSIISLKFHNTVIQFTYEAVKIISHKYGLKEVVLSGGVFQNSYLLGGLYKKLINEDFTVYINELVPTNDSGISIGQAAVALTANCKPRKGGV</sequence>
<keyword evidence="4" id="KW-0436">Ligase</keyword>
<evidence type="ECO:0000256" key="2">
    <source>
        <dbReference type="ARBA" id="ARBA00005614"/>
    </source>
</evidence>
<evidence type="ECO:0000256" key="4">
    <source>
        <dbReference type="ARBA" id="ARBA00022598"/>
    </source>
</evidence>
<dbReference type="Gene3D" id="3.30.420.40">
    <property type="match status" value="1"/>
</dbReference>
<keyword evidence="7" id="KW-0862">Zinc</keyword>
<evidence type="ECO:0000259" key="13">
    <source>
        <dbReference type="PROSITE" id="PS51163"/>
    </source>
</evidence>
<keyword evidence="6" id="KW-0863">Zinc-finger</keyword>
<dbReference type="PROSITE" id="PS00150">
    <property type="entry name" value="ACYLPHOSPHATASE_1"/>
    <property type="match status" value="1"/>
</dbReference>
<dbReference type="GO" id="GO:0008270">
    <property type="term" value="F:zinc ion binding"/>
    <property type="evidence" value="ECO:0007669"/>
    <property type="project" value="UniProtKB-KW"/>
</dbReference>
<evidence type="ECO:0000256" key="5">
    <source>
        <dbReference type="ARBA" id="ARBA00022723"/>
    </source>
</evidence>
<evidence type="ECO:0000313" key="15">
    <source>
        <dbReference type="Proteomes" id="UP000184447"/>
    </source>
</evidence>
<dbReference type="PIRSF" id="PIRSF006256">
    <property type="entry name" value="CMPcnvr_hdrg_mat"/>
    <property type="match status" value="1"/>
</dbReference>
<dbReference type="AlphaFoldDB" id="A0A1M5VP44"/>
<feature type="domain" description="YrdC-like" evidence="13">
    <location>
        <begin position="199"/>
        <end position="384"/>
    </location>
</feature>
<dbReference type="Gene3D" id="3.90.870.50">
    <property type="match status" value="1"/>
</dbReference>
<evidence type="ECO:0000256" key="3">
    <source>
        <dbReference type="ARBA" id="ARBA00008097"/>
    </source>
</evidence>
<evidence type="ECO:0000259" key="12">
    <source>
        <dbReference type="PROSITE" id="PS51160"/>
    </source>
</evidence>
<dbReference type="PROSITE" id="PS51160">
    <property type="entry name" value="ACYLPHOSPHATASE_3"/>
    <property type="match status" value="1"/>
</dbReference>
<dbReference type="InterPro" id="IPR017945">
    <property type="entry name" value="DHBP_synth_RibB-like_a/b_dom"/>
</dbReference>
<dbReference type="InterPro" id="IPR004421">
    <property type="entry name" value="Carbamoyltransferase_HypF"/>
</dbReference>
<dbReference type="InterPro" id="IPR041440">
    <property type="entry name" value="HypF_C"/>
</dbReference>
<dbReference type="Pfam" id="PF07503">
    <property type="entry name" value="zf-HYPF"/>
    <property type="match status" value="2"/>
</dbReference>
<organism evidence="14 15">
    <name type="scientific">Clostridium grantii DSM 8605</name>
    <dbReference type="NCBI Taxonomy" id="1121316"/>
    <lineage>
        <taxon>Bacteria</taxon>
        <taxon>Bacillati</taxon>
        <taxon>Bacillota</taxon>
        <taxon>Clostridia</taxon>
        <taxon>Eubacteriales</taxon>
        <taxon>Clostridiaceae</taxon>
        <taxon>Clostridium</taxon>
    </lineage>
</organism>
<evidence type="ECO:0000256" key="9">
    <source>
        <dbReference type="ARBA" id="ARBA00048220"/>
    </source>
</evidence>
<dbReference type="GO" id="GO:0051604">
    <property type="term" value="P:protein maturation"/>
    <property type="evidence" value="ECO:0007669"/>
    <property type="project" value="TreeGrafter"/>
</dbReference>
<dbReference type="Gene3D" id="3.30.110.120">
    <property type="match status" value="1"/>
</dbReference>
<dbReference type="InterPro" id="IPR055128">
    <property type="entry name" value="HypF_C_2"/>
</dbReference>
<dbReference type="NCBIfam" id="TIGR00143">
    <property type="entry name" value="hypF"/>
    <property type="match status" value="1"/>
</dbReference>
<dbReference type="GO" id="GO:0016743">
    <property type="term" value="F:carboxyl- or carbamoyltransferase activity"/>
    <property type="evidence" value="ECO:0007669"/>
    <property type="project" value="UniProtKB-UniRule"/>
</dbReference>
<dbReference type="GO" id="GO:0003998">
    <property type="term" value="F:acylphosphatase activity"/>
    <property type="evidence" value="ECO:0007669"/>
    <property type="project" value="UniProtKB-EC"/>
</dbReference>
<dbReference type="PANTHER" id="PTHR42959">
    <property type="entry name" value="CARBAMOYLTRANSFERASE"/>
    <property type="match status" value="1"/>
</dbReference>
<proteinExistence type="inferred from homology"/>
<evidence type="ECO:0000313" key="14">
    <source>
        <dbReference type="EMBL" id="SHH76970.1"/>
    </source>
</evidence>